<organism evidence="1 2">
    <name type="scientific">Cohnella silvisoli</name>
    <dbReference type="NCBI Taxonomy" id="2873699"/>
    <lineage>
        <taxon>Bacteria</taxon>
        <taxon>Bacillati</taxon>
        <taxon>Bacillota</taxon>
        <taxon>Bacilli</taxon>
        <taxon>Bacillales</taxon>
        <taxon>Paenibacillaceae</taxon>
        <taxon>Cohnella</taxon>
    </lineage>
</organism>
<name>A0ABV1L202_9BACL</name>
<protein>
    <recommendedName>
        <fullName evidence="3">XkdX family protein</fullName>
    </recommendedName>
</protein>
<keyword evidence="2" id="KW-1185">Reference proteome</keyword>
<comment type="caution">
    <text evidence="1">The sequence shown here is derived from an EMBL/GenBank/DDBJ whole genome shotgun (WGS) entry which is preliminary data.</text>
</comment>
<gene>
    <name evidence="1" type="ORF">QJS35_28865</name>
</gene>
<dbReference type="EMBL" id="JASKHM010000021">
    <property type="protein sequence ID" value="MEQ4486390.1"/>
    <property type="molecule type" value="Genomic_DNA"/>
</dbReference>
<proteinExistence type="predicted"/>
<accession>A0ABV1L202</accession>
<sequence>MRTLVESLKRLYNADPPKVTIEKLNSLLAEEKITQEEYNYIIGSV</sequence>
<evidence type="ECO:0008006" key="3">
    <source>
        <dbReference type="Google" id="ProtNLM"/>
    </source>
</evidence>
<dbReference type="RefSeq" id="WP_232189480.1">
    <property type="nucleotide sequence ID" value="NZ_JAIOAP010000020.1"/>
</dbReference>
<reference evidence="1 2" key="1">
    <citation type="journal article" date="2023" name="Genome Announc.">
        <title>Pan-Genome Analyses of the Genus Cohnella and Proposal of the Novel Species Cohnella silvisoli sp. nov., Isolated from Forest Soil.</title>
        <authorList>
            <person name="Wang C."/>
            <person name="Mao L."/>
            <person name="Bao G."/>
            <person name="Zhu H."/>
        </authorList>
    </citation>
    <scope>NUCLEOTIDE SEQUENCE [LARGE SCALE GENOMIC DNA]</scope>
    <source>
        <strain evidence="1 2">NL03-T5-1</strain>
    </source>
</reference>
<dbReference type="Proteomes" id="UP001493487">
    <property type="component" value="Unassembled WGS sequence"/>
</dbReference>
<evidence type="ECO:0000313" key="1">
    <source>
        <dbReference type="EMBL" id="MEQ4486390.1"/>
    </source>
</evidence>
<evidence type="ECO:0000313" key="2">
    <source>
        <dbReference type="Proteomes" id="UP001493487"/>
    </source>
</evidence>